<dbReference type="AlphaFoldDB" id="A0A6N7S920"/>
<evidence type="ECO:0000313" key="3">
    <source>
        <dbReference type="EMBL" id="MSC34113.1"/>
    </source>
</evidence>
<feature type="domain" description="Phospholipase C/D" evidence="1">
    <location>
        <begin position="6"/>
        <end position="153"/>
    </location>
</feature>
<evidence type="ECO:0000313" key="4">
    <source>
        <dbReference type="Proteomes" id="UP000433575"/>
    </source>
</evidence>
<dbReference type="InterPro" id="IPR029002">
    <property type="entry name" value="PLPC/GPLD1"/>
</dbReference>
<evidence type="ECO:0000313" key="5">
    <source>
        <dbReference type="Proteomes" id="UP000480929"/>
    </source>
</evidence>
<sequence length="262" mass="29933">MPATYTHAVYGQQVFNQLEPALRERIHFHRDCYNIGLHGPDLLFFYKPLSQAPIKKRGYAMHHEPGRPFFEQARARIRQSSDPEAALAYTLGFINHFVLDSLNHPAIFAFQEETGLSHSEIEAEWDRALMVAQGKDPLRTRSTEHLRISEKSCEVIAPFFDVQPREIEKSLKTMIGLLDLFVAPGTVKRNFILGVMQLVGVRKSEGGLIINRQPNPQCAEFISQRVAGMEEAVALSVRLIHEYIADLNTDKPLDPWYDEDYE</sequence>
<dbReference type="Pfam" id="PF00882">
    <property type="entry name" value="Zn_dep_PLPC"/>
    <property type="match status" value="1"/>
</dbReference>
<name>A0A6N7S920_9FIRM</name>
<proteinExistence type="predicted"/>
<dbReference type="EMBL" id="WKPJ01000025">
    <property type="protein sequence ID" value="MSA90383.1"/>
    <property type="molecule type" value="Genomic_DNA"/>
</dbReference>
<comment type="caution">
    <text evidence="2">The sequence shown here is derived from an EMBL/GenBank/DDBJ whole genome shotgun (WGS) entry which is preliminary data.</text>
</comment>
<keyword evidence="5" id="KW-1185">Reference proteome</keyword>
<evidence type="ECO:0000313" key="2">
    <source>
        <dbReference type="EMBL" id="MSA90383.1"/>
    </source>
</evidence>
<gene>
    <name evidence="3" type="ORF">GKD88_13380</name>
    <name evidence="2" type="ORF">GKE08_13710</name>
</gene>
<reference evidence="4 5" key="1">
    <citation type="journal article" date="2019" name="Nat. Med.">
        <title>A library of human gut bacterial isolates paired with longitudinal multiomics data enables mechanistic microbiome research.</title>
        <authorList>
            <person name="Poyet M."/>
            <person name="Groussin M."/>
            <person name="Gibbons S.M."/>
            <person name="Avila-Pacheco J."/>
            <person name="Jiang X."/>
            <person name="Kearney S.M."/>
            <person name="Perrotta A.R."/>
            <person name="Berdy B."/>
            <person name="Zhao S."/>
            <person name="Lieberman T.D."/>
            <person name="Swanson P.K."/>
            <person name="Smith M."/>
            <person name="Roesemann S."/>
            <person name="Alexander J.E."/>
            <person name="Rich S.A."/>
            <person name="Livny J."/>
            <person name="Vlamakis H."/>
            <person name="Clish C."/>
            <person name="Bullock K."/>
            <person name="Deik A."/>
            <person name="Scott J."/>
            <person name="Pierce K.A."/>
            <person name="Xavier R.J."/>
            <person name="Alm E.J."/>
        </authorList>
    </citation>
    <scope>NUCLEOTIDE SEQUENCE [LARGE SCALE GENOMIC DNA]</scope>
    <source>
        <strain evidence="2 4">BIOML-A4</strain>
        <strain evidence="3 5">BIOML-A5</strain>
    </source>
</reference>
<organism evidence="2 4">
    <name type="scientific">Holdemania massiliensis</name>
    <dbReference type="NCBI Taxonomy" id="1468449"/>
    <lineage>
        <taxon>Bacteria</taxon>
        <taxon>Bacillati</taxon>
        <taxon>Bacillota</taxon>
        <taxon>Erysipelotrichia</taxon>
        <taxon>Erysipelotrichales</taxon>
        <taxon>Erysipelotrichaceae</taxon>
        <taxon>Holdemania</taxon>
    </lineage>
</organism>
<dbReference type="RefSeq" id="WP_020223759.1">
    <property type="nucleotide sequence ID" value="NZ_AP031450.1"/>
</dbReference>
<accession>A0A6N7S920</accession>
<evidence type="ECO:0000259" key="1">
    <source>
        <dbReference type="Pfam" id="PF00882"/>
    </source>
</evidence>
<dbReference type="Proteomes" id="UP000433575">
    <property type="component" value="Unassembled WGS sequence"/>
</dbReference>
<dbReference type="OrthoDB" id="9810528at2"/>
<dbReference type="EMBL" id="WKPI01000027">
    <property type="protein sequence ID" value="MSC34113.1"/>
    <property type="molecule type" value="Genomic_DNA"/>
</dbReference>
<protein>
    <recommendedName>
        <fullName evidence="1">Phospholipase C/D domain-containing protein</fullName>
    </recommendedName>
</protein>
<dbReference type="GeneID" id="42455629"/>
<dbReference type="Proteomes" id="UP000480929">
    <property type="component" value="Unassembled WGS sequence"/>
</dbReference>